<evidence type="ECO:0000256" key="3">
    <source>
        <dbReference type="ARBA" id="ARBA00022722"/>
    </source>
</evidence>
<keyword evidence="5" id="KW-0378">Hydrolase</keyword>
<dbReference type="Pfam" id="PF01934">
    <property type="entry name" value="HepT-like"/>
    <property type="match status" value="1"/>
</dbReference>
<keyword evidence="2" id="KW-1277">Toxin-antitoxin system</keyword>
<keyword evidence="7" id="KW-1185">Reference proteome</keyword>
<keyword evidence="3" id="KW-0540">Nuclease</keyword>
<dbReference type="InterPro" id="IPR008201">
    <property type="entry name" value="HepT-like"/>
</dbReference>
<dbReference type="STRING" id="926559.JoomaDRAFT_1112"/>
<evidence type="ECO:0008006" key="8">
    <source>
        <dbReference type="Google" id="ProtNLM"/>
    </source>
</evidence>
<evidence type="ECO:0000313" key="6">
    <source>
        <dbReference type="EMBL" id="EIJ38131.1"/>
    </source>
</evidence>
<organism evidence="6 7">
    <name type="scientific">Galbibacter orientalis DSM 19592</name>
    <dbReference type="NCBI Taxonomy" id="926559"/>
    <lineage>
        <taxon>Bacteria</taxon>
        <taxon>Pseudomonadati</taxon>
        <taxon>Bacteroidota</taxon>
        <taxon>Flavobacteriia</taxon>
        <taxon>Flavobacteriales</taxon>
        <taxon>Flavobacteriaceae</taxon>
        <taxon>Galbibacter</taxon>
    </lineage>
</organism>
<evidence type="ECO:0000256" key="5">
    <source>
        <dbReference type="ARBA" id="ARBA00022801"/>
    </source>
</evidence>
<dbReference type="GO" id="GO:0016787">
    <property type="term" value="F:hydrolase activity"/>
    <property type="evidence" value="ECO:0007669"/>
    <property type="project" value="UniProtKB-KW"/>
</dbReference>
<dbReference type="GO" id="GO:0000166">
    <property type="term" value="F:nucleotide binding"/>
    <property type="evidence" value="ECO:0007669"/>
    <property type="project" value="UniProtKB-KW"/>
</dbReference>
<dbReference type="RefSeq" id="WP_008611255.1">
    <property type="nucleotide sequence ID" value="NZ_JH651379.1"/>
</dbReference>
<dbReference type="PANTHER" id="PTHR34139">
    <property type="entry name" value="UPF0331 PROTEIN MJ0127"/>
    <property type="match status" value="1"/>
</dbReference>
<sequence>MVKIIKTYDNFEEKWIEQDSVIRNLEIIGEASNHISDDLKQKYPDVAWNQMKGMRNFMTHEYFGLQLDTI</sequence>
<dbReference type="EMBL" id="JH651379">
    <property type="protein sequence ID" value="EIJ38131.1"/>
    <property type="molecule type" value="Genomic_DNA"/>
</dbReference>
<protein>
    <recommendedName>
        <fullName evidence="8">DUF86 domain-containing protein</fullName>
    </recommendedName>
</protein>
<dbReference type="Proteomes" id="UP000004690">
    <property type="component" value="Unassembled WGS sequence"/>
</dbReference>
<dbReference type="PANTHER" id="PTHR34139:SF1">
    <property type="entry name" value="RNASE MJ1380-RELATED"/>
    <property type="match status" value="1"/>
</dbReference>
<reference evidence="6 7" key="1">
    <citation type="submission" date="2012-02" db="EMBL/GenBank/DDBJ databases">
        <title>Improved High-Quality Draft genome of Joostella marina DSM 19592.</title>
        <authorList>
            <consortium name="US DOE Joint Genome Institute (JGI-PGF)"/>
            <person name="Lucas S."/>
            <person name="Copeland A."/>
            <person name="Lapidus A."/>
            <person name="Bruce D."/>
            <person name="Goodwin L."/>
            <person name="Pitluck S."/>
            <person name="Peters L."/>
            <person name="Chertkov O."/>
            <person name="Ovchinnikova G."/>
            <person name="Kyrpides N."/>
            <person name="Mavromatis K."/>
            <person name="Detter J.C."/>
            <person name="Han C."/>
            <person name="Land M."/>
            <person name="Hauser L."/>
            <person name="Markowitz V."/>
            <person name="Cheng J.-F."/>
            <person name="Hugenholtz P."/>
            <person name="Woyke T."/>
            <person name="Wu D."/>
            <person name="Tindall B."/>
            <person name="Brambilla E."/>
            <person name="Klenk H.-P."/>
            <person name="Eisen J.A."/>
        </authorList>
    </citation>
    <scope>NUCLEOTIDE SEQUENCE [LARGE SCALE GENOMIC DNA]</scope>
    <source>
        <strain evidence="6 7">DSM 19592</strain>
    </source>
</reference>
<dbReference type="InterPro" id="IPR051813">
    <property type="entry name" value="HepT_RNase_toxin"/>
</dbReference>
<keyword evidence="4" id="KW-0547">Nucleotide-binding</keyword>
<proteinExistence type="predicted"/>
<name>I3C3D8_9FLAO</name>
<gene>
    <name evidence="6" type="ORF">JoomaDRAFT_1112</name>
</gene>
<dbReference type="GO" id="GO:0004540">
    <property type="term" value="F:RNA nuclease activity"/>
    <property type="evidence" value="ECO:0007669"/>
    <property type="project" value="InterPro"/>
</dbReference>
<dbReference type="GO" id="GO:0110001">
    <property type="term" value="C:toxin-antitoxin complex"/>
    <property type="evidence" value="ECO:0007669"/>
    <property type="project" value="InterPro"/>
</dbReference>
<evidence type="ECO:0000256" key="2">
    <source>
        <dbReference type="ARBA" id="ARBA00022649"/>
    </source>
</evidence>
<accession>I3C3D8</accession>
<dbReference type="eggNOG" id="COG2361">
    <property type="taxonomic scope" value="Bacteria"/>
</dbReference>
<dbReference type="HOGENOM" id="CLU_142825_5_0_10"/>
<dbReference type="AlphaFoldDB" id="I3C3D8"/>
<keyword evidence="1" id="KW-0597">Phosphoprotein</keyword>
<evidence type="ECO:0000256" key="1">
    <source>
        <dbReference type="ARBA" id="ARBA00022553"/>
    </source>
</evidence>
<evidence type="ECO:0000256" key="4">
    <source>
        <dbReference type="ARBA" id="ARBA00022741"/>
    </source>
</evidence>
<evidence type="ECO:0000313" key="7">
    <source>
        <dbReference type="Proteomes" id="UP000004690"/>
    </source>
</evidence>